<accession>A0A9P6N5Q7</accession>
<reference evidence="2" key="1">
    <citation type="submission" date="2013-11" db="EMBL/GenBank/DDBJ databases">
        <title>Genome sequence of the fusiform rust pathogen reveals effectors for host alternation and coevolution with pine.</title>
        <authorList>
            <consortium name="DOE Joint Genome Institute"/>
            <person name="Smith K."/>
            <person name="Pendleton A."/>
            <person name="Kubisiak T."/>
            <person name="Anderson C."/>
            <person name="Salamov A."/>
            <person name="Aerts A."/>
            <person name="Riley R."/>
            <person name="Clum A."/>
            <person name="Lindquist E."/>
            <person name="Ence D."/>
            <person name="Campbell M."/>
            <person name="Kronenberg Z."/>
            <person name="Feau N."/>
            <person name="Dhillon B."/>
            <person name="Hamelin R."/>
            <person name="Burleigh J."/>
            <person name="Smith J."/>
            <person name="Yandell M."/>
            <person name="Nelson C."/>
            <person name="Grigoriev I."/>
            <person name="Davis J."/>
        </authorList>
    </citation>
    <scope>NUCLEOTIDE SEQUENCE</scope>
    <source>
        <strain evidence="2">G11</strain>
    </source>
</reference>
<dbReference type="AlphaFoldDB" id="A0A9P6N5Q7"/>
<dbReference type="Proteomes" id="UP000886653">
    <property type="component" value="Unassembled WGS sequence"/>
</dbReference>
<evidence type="ECO:0000256" key="1">
    <source>
        <dbReference type="SAM" id="Phobius"/>
    </source>
</evidence>
<evidence type="ECO:0000313" key="2">
    <source>
        <dbReference type="EMBL" id="KAG0139363.1"/>
    </source>
</evidence>
<proteinExistence type="predicted"/>
<gene>
    <name evidence="2" type="ORF">CROQUDRAFT_471016</name>
</gene>
<keyword evidence="1" id="KW-1133">Transmembrane helix</keyword>
<evidence type="ECO:0000313" key="3">
    <source>
        <dbReference type="Proteomes" id="UP000886653"/>
    </source>
</evidence>
<name>A0A9P6N5Q7_9BASI</name>
<sequence>MNHHLVHNSFAPQIRSVLSHWRLRAIFQLSLSALSSSHSTRMWLVLVFSSYLLYIIHTPTSRFFLLYCHPAPSV</sequence>
<feature type="transmembrane region" description="Helical" evidence="1">
    <location>
        <begin position="40"/>
        <end position="56"/>
    </location>
</feature>
<comment type="caution">
    <text evidence="2">The sequence shown here is derived from an EMBL/GenBank/DDBJ whole genome shotgun (WGS) entry which is preliminary data.</text>
</comment>
<keyword evidence="1" id="KW-0812">Transmembrane</keyword>
<protein>
    <submittedName>
        <fullName evidence="2">Uncharacterized protein</fullName>
    </submittedName>
</protein>
<keyword evidence="3" id="KW-1185">Reference proteome</keyword>
<dbReference type="EMBL" id="MU167615">
    <property type="protein sequence ID" value="KAG0139363.1"/>
    <property type="molecule type" value="Genomic_DNA"/>
</dbReference>
<organism evidence="2 3">
    <name type="scientific">Cronartium quercuum f. sp. fusiforme G11</name>
    <dbReference type="NCBI Taxonomy" id="708437"/>
    <lineage>
        <taxon>Eukaryota</taxon>
        <taxon>Fungi</taxon>
        <taxon>Dikarya</taxon>
        <taxon>Basidiomycota</taxon>
        <taxon>Pucciniomycotina</taxon>
        <taxon>Pucciniomycetes</taxon>
        <taxon>Pucciniales</taxon>
        <taxon>Coleosporiaceae</taxon>
        <taxon>Cronartium</taxon>
    </lineage>
</organism>
<keyword evidence="1" id="KW-0472">Membrane</keyword>